<protein>
    <submittedName>
        <fullName evidence="3">Peptidase, M23/M37 family</fullName>
    </submittedName>
</protein>
<keyword evidence="1" id="KW-0472">Membrane</keyword>
<dbReference type="EMBL" id="UOFZ01000006">
    <property type="protein sequence ID" value="VAX11981.1"/>
    <property type="molecule type" value="Genomic_DNA"/>
</dbReference>
<dbReference type="InterPro" id="IPR050570">
    <property type="entry name" value="Cell_wall_metabolism_enzyme"/>
</dbReference>
<dbReference type="FunFam" id="2.70.70.10:FF:000006">
    <property type="entry name" value="M23 family peptidase"/>
    <property type="match status" value="1"/>
</dbReference>
<reference evidence="3" key="1">
    <citation type="submission" date="2018-06" db="EMBL/GenBank/DDBJ databases">
        <authorList>
            <person name="Zhirakovskaya E."/>
        </authorList>
    </citation>
    <scope>NUCLEOTIDE SEQUENCE</scope>
</reference>
<dbReference type="CDD" id="cd12797">
    <property type="entry name" value="M23_peptidase"/>
    <property type="match status" value="1"/>
</dbReference>
<gene>
    <name evidence="3" type="ORF">MNBD_GAMMA24-2506</name>
</gene>
<evidence type="ECO:0000256" key="1">
    <source>
        <dbReference type="SAM" id="Phobius"/>
    </source>
</evidence>
<dbReference type="SUPFAM" id="SSF51261">
    <property type="entry name" value="Duplicated hybrid motif"/>
    <property type="match status" value="1"/>
</dbReference>
<name>A0A3B1BCC3_9ZZZZ</name>
<sequence>MNIVIMTRKKGCSGLLTLNRRWITIVTLSVFIALPVSFLILGYQMGLSHMISNPDDLTLAMQAEMDSQRLTLSEATRTAKDNMDALALRLGKLQAHVIRLDALGQRLTTMAKLDKGEFDFNRPPAQGGPLSNTEAAKSIDVPDFMKSLEDLSAQLDDRSQQLEVLEDMLMTRNLQSEVVPAGRPITKGWLSSYFGMRTDPFTGRRALHSGIDFAGKMGSDVISVAAGVVTFAGWRSGYGNLVEVNHGKGYSTRYGHNSKILVKVGQTVKKGQVLSKMGTTGRSTGPHVHFEVLYNGHAVDPKKYIQASR</sequence>
<organism evidence="3">
    <name type="scientific">hydrothermal vent metagenome</name>
    <dbReference type="NCBI Taxonomy" id="652676"/>
    <lineage>
        <taxon>unclassified sequences</taxon>
        <taxon>metagenomes</taxon>
        <taxon>ecological metagenomes</taxon>
    </lineage>
</organism>
<dbReference type="Gene3D" id="2.70.70.10">
    <property type="entry name" value="Glucose Permease (Domain IIA)"/>
    <property type="match status" value="1"/>
</dbReference>
<feature type="domain" description="M23ase beta-sheet core" evidence="2">
    <location>
        <begin position="207"/>
        <end position="301"/>
    </location>
</feature>
<dbReference type="InterPro" id="IPR016047">
    <property type="entry name" value="M23ase_b-sheet_dom"/>
</dbReference>
<dbReference type="Pfam" id="PF01551">
    <property type="entry name" value="Peptidase_M23"/>
    <property type="match status" value="1"/>
</dbReference>
<accession>A0A3B1BCC3</accession>
<keyword evidence="1" id="KW-1133">Transmembrane helix</keyword>
<evidence type="ECO:0000313" key="3">
    <source>
        <dbReference type="EMBL" id="VAX11981.1"/>
    </source>
</evidence>
<dbReference type="GO" id="GO:0004222">
    <property type="term" value="F:metalloendopeptidase activity"/>
    <property type="evidence" value="ECO:0007669"/>
    <property type="project" value="TreeGrafter"/>
</dbReference>
<proteinExistence type="predicted"/>
<evidence type="ECO:0000259" key="2">
    <source>
        <dbReference type="Pfam" id="PF01551"/>
    </source>
</evidence>
<dbReference type="PANTHER" id="PTHR21666">
    <property type="entry name" value="PEPTIDASE-RELATED"/>
    <property type="match status" value="1"/>
</dbReference>
<dbReference type="PANTHER" id="PTHR21666:SF291">
    <property type="entry name" value="STAGE II SPORULATION PROTEIN Q"/>
    <property type="match status" value="1"/>
</dbReference>
<feature type="transmembrane region" description="Helical" evidence="1">
    <location>
        <begin position="21"/>
        <end position="43"/>
    </location>
</feature>
<keyword evidence="1" id="KW-0812">Transmembrane</keyword>
<dbReference type="InterPro" id="IPR011055">
    <property type="entry name" value="Dup_hybrid_motif"/>
</dbReference>
<dbReference type="AlphaFoldDB" id="A0A3B1BCC3"/>